<feature type="transmembrane region" description="Helical" evidence="5">
    <location>
        <begin position="60"/>
        <end position="82"/>
    </location>
</feature>
<keyword evidence="4 5" id="KW-0472">Membrane</keyword>
<accession>X1EUD6</accession>
<evidence type="ECO:0000256" key="3">
    <source>
        <dbReference type="ARBA" id="ARBA00022989"/>
    </source>
</evidence>
<gene>
    <name evidence="7" type="ORF">S01H4_61602</name>
</gene>
<feature type="domain" description="O-antigen ligase-related" evidence="6">
    <location>
        <begin position="9"/>
        <end position="76"/>
    </location>
</feature>
<evidence type="ECO:0000259" key="6">
    <source>
        <dbReference type="Pfam" id="PF04932"/>
    </source>
</evidence>
<name>X1EUD6_9ZZZZ</name>
<dbReference type="Pfam" id="PF04932">
    <property type="entry name" value="Wzy_C"/>
    <property type="match status" value="1"/>
</dbReference>
<proteinExistence type="predicted"/>
<protein>
    <recommendedName>
        <fullName evidence="6">O-antigen ligase-related domain-containing protein</fullName>
    </recommendedName>
</protein>
<keyword evidence="2 5" id="KW-0812">Transmembrane</keyword>
<dbReference type="EMBL" id="BART01036566">
    <property type="protein sequence ID" value="GAH12253.1"/>
    <property type="molecule type" value="Genomic_DNA"/>
</dbReference>
<dbReference type="AlphaFoldDB" id="X1EUD6"/>
<dbReference type="InterPro" id="IPR007016">
    <property type="entry name" value="O-antigen_ligase-rel_domated"/>
</dbReference>
<evidence type="ECO:0000256" key="1">
    <source>
        <dbReference type="ARBA" id="ARBA00004141"/>
    </source>
</evidence>
<comment type="subcellular location">
    <subcellularLocation>
        <location evidence="1">Membrane</location>
        <topology evidence="1">Multi-pass membrane protein</topology>
    </subcellularLocation>
</comment>
<evidence type="ECO:0000256" key="5">
    <source>
        <dbReference type="SAM" id="Phobius"/>
    </source>
</evidence>
<keyword evidence="3 5" id="KW-1133">Transmembrane helix</keyword>
<dbReference type="GO" id="GO:0016020">
    <property type="term" value="C:membrane"/>
    <property type="evidence" value="ECO:0007669"/>
    <property type="project" value="UniProtKB-SubCell"/>
</dbReference>
<organism evidence="7">
    <name type="scientific">marine sediment metagenome</name>
    <dbReference type="NCBI Taxonomy" id="412755"/>
    <lineage>
        <taxon>unclassified sequences</taxon>
        <taxon>metagenomes</taxon>
        <taxon>ecological metagenomes</taxon>
    </lineage>
</organism>
<evidence type="ECO:0000256" key="4">
    <source>
        <dbReference type="ARBA" id="ARBA00023136"/>
    </source>
</evidence>
<sequence>MAAIDDLQFKGDPAIHSRLDSWELSWEMIKEYPLLGTGLGGFNGYNNIEWTRVIKYPHNIILEMTAEGGVVGLLVLCLFACLPV</sequence>
<feature type="non-terminal residue" evidence="7">
    <location>
        <position position="84"/>
    </location>
</feature>
<reference evidence="7" key="1">
    <citation type="journal article" date="2014" name="Front. Microbiol.">
        <title>High frequency of phylogenetically diverse reductive dehalogenase-homologous genes in deep subseafloor sedimentary metagenomes.</title>
        <authorList>
            <person name="Kawai M."/>
            <person name="Futagami T."/>
            <person name="Toyoda A."/>
            <person name="Takaki Y."/>
            <person name="Nishi S."/>
            <person name="Hori S."/>
            <person name="Arai W."/>
            <person name="Tsubouchi T."/>
            <person name="Morono Y."/>
            <person name="Uchiyama I."/>
            <person name="Ito T."/>
            <person name="Fujiyama A."/>
            <person name="Inagaki F."/>
            <person name="Takami H."/>
        </authorList>
    </citation>
    <scope>NUCLEOTIDE SEQUENCE</scope>
    <source>
        <strain evidence="7">Expedition CK06-06</strain>
    </source>
</reference>
<dbReference type="InterPro" id="IPR051533">
    <property type="entry name" value="WaaL-like"/>
</dbReference>
<dbReference type="PANTHER" id="PTHR37422:SF21">
    <property type="entry name" value="EXOQ-LIKE PROTEIN"/>
    <property type="match status" value="1"/>
</dbReference>
<evidence type="ECO:0000313" key="7">
    <source>
        <dbReference type="EMBL" id="GAH12253.1"/>
    </source>
</evidence>
<comment type="caution">
    <text evidence="7">The sequence shown here is derived from an EMBL/GenBank/DDBJ whole genome shotgun (WGS) entry which is preliminary data.</text>
</comment>
<dbReference type="PANTHER" id="PTHR37422">
    <property type="entry name" value="TEICHURONIC ACID BIOSYNTHESIS PROTEIN TUAE"/>
    <property type="match status" value="1"/>
</dbReference>
<evidence type="ECO:0000256" key="2">
    <source>
        <dbReference type="ARBA" id="ARBA00022692"/>
    </source>
</evidence>